<organism evidence="1 2">
    <name type="scientific">Pleurotus cornucopiae</name>
    <name type="common">Cornucopia mushroom</name>
    <dbReference type="NCBI Taxonomy" id="5321"/>
    <lineage>
        <taxon>Eukaryota</taxon>
        <taxon>Fungi</taxon>
        <taxon>Dikarya</taxon>
        <taxon>Basidiomycota</taxon>
        <taxon>Agaricomycotina</taxon>
        <taxon>Agaricomycetes</taxon>
        <taxon>Agaricomycetidae</taxon>
        <taxon>Agaricales</taxon>
        <taxon>Pleurotineae</taxon>
        <taxon>Pleurotaceae</taxon>
        <taxon>Pleurotus</taxon>
    </lineage>
</organism>
<dbReference type="EMBL" id="WQMT02000009">
    <property type="protein sequence ID" value="KAG9219641.1"/>
    <property type="molecule type" value="Genomic_DNA"/>
</dbReference>
<evidence type="ECO:0000313" key="1">
    <source>
        <dbReference type="EMBL" id="KAG9219641.1"/>
    </source>
</evidence>
<name>A0ACB7IP38_PLECO</name>
<dbReference type="Proteomes" id="UP000824881">
    <property type="component" value="Unassembled WGS sequence"/>
</dbReference>
<gene>
    <name evidence="1" type="ORF">CCMSSC00406_0006037</name>
</gene>
<evidence type="ECO:0000313" key="2">
    <source>
        <dbReference type="Proteomes" id="UP000824881"/>
    </source>
</evidence>
<sequence length="827" mass="93303">MSNIASHFQQSPTSSDDTAFSGDEISIVVPPMDPNDTDITELLHADPPKANATFVILARNSDIDGTVKSIRDIEDRFNHKYQYPYVFLNEVEFSEDFKRRISNIVSTTAEFGVIPHDHWFQPDWIDETKATAGREKMVKDNIIYGGSVSYRNMCRFNSGFFYRHELLQKYRWYWRIEPDIHFHCNINFDPFLYMENNNKTYGFTITMYEFEATIPTLWGHVKDFIKLHPEYLAKDNSMDYMSDNNGETYNRCHFWSNFEIADLNFWRGEAYQAYFNYLDAQGGFYYELKGNTPHKLVDVEKVTDRNILQMVNQVLNKVDRIMAALARITPGELSEQEESKANAVASTIRSLRNMSSPVNKVPVEVLAVMFSHLIDYETPQSFLPDTTELNPAIQAVSRVCTKWREAVLGFPGLWSIISHSEGPLPLLAIQRSCDAPLRVYVNEAQYSIDRAWDAQPPTALLPSSLSIRLLDVIIPQARRIKELHIINADVNRFSTSALITTPLPNLVSLTFSMSPQTTPWSPTHITAPGWMFGGIFPQLRQLTLQCAPIFPLHIFAGLTHLCLIYQSLVLSSTLVALEASPQLEELDILGSGPIVDSTSHNKVVMSSLCRLCLSFCNAGSSIAVLLDFLVFPRAIESYLWLDMVDEPMGPSSLATIFPFYSSQGDGLKELRITKSYQDPYYHSSWRSEHRYALISTSDTLQVDGKFHPSEFILEAPTMLILGGVQTLWLGSAYVSEPTLAEWRTFSSLRSLVTLVISRRSSHPLLSALTAPFSLAAVSLHHQRTRTASQTASFSVRISRRCVSTTITTPQSFACPSSPSKGIVATAA</sequence>
<reference evidence="1 2" key="1">
    <citation type="journal article" date="2021" name="Appl. Environ. Microbiol.">
        <title>Genetic linkage and physical mapping for an oyster mushroom Pleurotus cornucopiae and QTL analysis for the trait cap color.</title>
        <authorList>
            <person name="Zhang Y."/>
            <person name="Gao W."/>
            <person name="Sonnenberg A."/>
            <person name="Chen Q."/>
            <person name="Zhang J."/>
            <person name="Huang C."/>
        </authorList>
    </citation>
    <scope>NUCLEOTIDE SEQUENCE [LARGE SCALE GENOMIC DNA]</scope>
    <source>
        <strain evidence="1">CCMSSC00406</strain>
    </source>
</reference>
<protein>
    <submittedName>
        <fullName evidence="1">Uncharacterized protein</fullName>
    </submittedName>
</protein>
<proteinExistence type="predicted"/>
<keyword evidence="2" id="KW-1185">Reference proteome</keyword>
<comment type="caution">
    <text evidence="1">The sequence shown here is derived from an EMBL/GenBank/DDBJ whole genome shotgun (WGS) entry which is preliminary data.</text>
</comment>
<accession>A0ACB7IP38</accession>